<sequence length="267" mass="30298">MILNKIKQALLICSILQIGSAFFCSSASAQDAVTTSEIGIGIGGANYKGEVAPKYRFLNNQPAMTVFYRRDISEPITLRGGLMGSHRIIKDNTSFSDEDYNLPLPNFRQADVRLSMLEASVVAEYNFLDFYDMSQKPRVSPYFFAGAAFLLYHVKTVFREPQLAGAHNTAVQDWDLQTAVSIPFGVGIKYALNKHWNLGAEFGARKTFTDRLDKLDEGHINNNGEPDKRIINPYDNDWYFYNGISLSYTIYRYNCPPPYRRKRGLLE</sequence>
<dbReference type="EMBL" id="JBHUIM010000004">
    <property type="protein sequence ID" value="MFD2248570.1"/>
    <property type="molecule type" value="Genomic_DNA"/>
</dbReference>
<dbReference type="RefSeq" id="WP_250432096.1">
    <property type="nucleotide sequence ID" value="NZ_JALPRR010000005.1"/>
</dbReference>
<name>A0ABW5D4P4_9BACT</name>
<keyword evidence="4" id="KW-1185">Reference proteome</keyword>
<keyword evidence="1" id="KW-0732">Signal</keyword>
<organism evidence="3 4">
    <name type="scientific">Pontibacter ruber</name>
    <dbReference type="NCBI Taxonomy" id="1343895"/>
    <lineage>
        <taxon>Bacteria</taxon>
        <taxon>Pseudomonadati</taxon>
        <taxon>Bacteroidota</taxon>
        <taxon>Cytophagia</taxon>
        <taxon>Cytophagales</taxon>
        <taxon>Hymenobacteraceae</taxon>
        <taxon>Pontibacter</taxon>
    </lineage>
</organism>
<comment type="caution">
    <text evidence="3">The sequence shown here is derived from an EMBL/GenBank/DDBJ whole genome shotgun (WGS) entry which is preliminary data.</text>
</comment>
<gene>
    <name evidence="3" type="ORF">ACFSKP_20045</name>
</gene>
<proteinExistence type="predicted"/>
<accession>A0ABW5D4P4</accession>
<dbReference type="InterPro" id="IPR045743">
    <property type="entry name" value="DUF6089"/>
</dbReference>
<dbReference type="InterPro" id="IPR011250">
    <property type="entry name" value="OMP/PagP_B-barrel"/>
</dbReference>
<dbReference type="Gene3D" id="2.40.160.20">
    <property type="match status" value="1"/>
</dbReference>
<evidence type="ECO:0000313" key="4">
    <source>
        <dbReference type="Proteomes" id="UP001597374"/>
    </source>
</evidence>
<evidence type="ECO:0000259" key="2">
    <source>
        <dbReference type="Pfam" id="PF19573"/>
    </source>
</evidence>
<dbReference type="Proteomes" id="UP001597374">
    <property type="component" value="Unassembled WGS sequence"/>
</dbReference>
<feature type="signal peptide" evidence="1">
    <location>
        <begin position="1"/>
        <end position="29"/>
    </location>
</feature>
<protein>
    <submittedName>
        <fullName evidence="3">DUF6089 family protein</fullName>
    </submittedName>
</protein>
<feature type="domain" description="DUF6089" evidence="2">
    <location>
        <begin position="26"/>
        <end position="255"/>
    </location>
</feature>
<dbReference type="Pfam" id="PF19573">
    <property type="entry name" value="DUF6089"/>
    <property type="match status" value="1"/>
</dbReference>
<feature type="chain" id="PRO_5045929905" evidence="1">
    <location>
        <begin position="30"/>
        <end position="267"/>
    </location>
</feature>
<reference evidence="4" key="1">
    <citation type="journal article" date="2019" name="Int. J. Syst. Evol. Microbiol.">
        <title>The Global Catalogue of Microorganisms (GCM) 10K type strain sequencing project: providing services to taxonomists for standard genome sequencing and annotation.</title>
        <authorList>
            <consortium name="The Broad Institute Genomics Platform"/>
            <consortium name="The Broad Institute Genome Sequencing Center for Infectious Disease"/>
            <person name="Wu L."/>
            <person name="Ma J."/>
        </authorList>
    </citation>
    <scope>NUCLEOTIDE SEQUENCE [LARGE SCALE GENOMIC DNA]</scope>
    <source>
        <strain evidence="4">CGMCC 4.1782</strain>
    </source>
</reference>
<dbReference type="SUPFAM" id="SSF56925">
    <property type="entry name" value="OMPA-like"/>
    <property type="match status" value="1"/>
</dbReference>
<evidence type="ECO:0000256" key="1">
    <source>
        <dbReference type="SAM" id="SignalP"/>
    </source>
</evidence>
<evidence type="ECO:0000313" key="3">
    <source>
        <dbReference type="EMBL" id="MFD2248570.1"/>
    </source>
</evidence>